<proteinExistence type="predicted"/>
<evidence type="ECO:0000313" key="1">
    <source>
        <dbReference type="EMBL" id="KIJ63083.1"/>
    </source>
</evidence>
<name>A0A0C9W7D4_9AGAM</name>
<gene>
    <name evidence="1" type="ORF">HYDPIDRAFT_113638</name>
</gene>
<dbReference type="OrthoDB" id="73875at2759"/>
<dbReference type="EMBL" id="KN839852">
    <property type="protein sequence ID" value="KIJ63083.1"/>
    <property type="molecule type" value="Genomic_DNA"/>
</dbReference>
<dbReference type="Proteomes" id="UP000053820">
    <property type="component" value="Unassembled WGS sequence"/>
</dbReference>
<keyword evidence="2" id="KW-1185">Reference proteome</keyword>
<organism evidence="1 2">
    <name type="scientific">Hydnomerulius pinastri MD-312</name>
    <dbReference type="NCBI Taxonomy" id="994086"/>
    <lineage>
        <taxon>Eukaryota</taxon>
        <taxon>Fungi</taxon>
        <taxon>Dikarya</taxon>
        <taxon>Basidiomycota</taxon>
        <taxon>Agaricomycotina</taxon>
        <taxon>Agaricomycetes</taxon>
        <taxon>Agaricomycetidae</taxon>
        <taxon>Boletales</taxon>
        <taxon>Boletales incertae sedis</taxon>
        <taxon>Leucogyrophana</taxon>
    </lineage>
</organism>
<protein>
    <submittedName>
        <fullName evidence="1">Uncharacterized protein</fullName>
    </submittedName>
</protein>
<accession>A0A0C9W7D4</accession>
<reference evidence="1 2" key="1">
    <citation type="submission" date="2014-04" db="EMBL/GenBank/DDBJ databases">
        <title>Evolutionary Origins and Diversification of the Mycorrhizal Mutualists.</title>
        <authorList>
            <consortium name="DOE Joint Genome Institute"/>
            <consortium name="Mycorrhizal Genomics Consortium"/>
            <person name="Kohler A."/>
            <person name="Kuo A."/>
            <person name="Nagy L.G."/>
            <person name="Floudas D."/>
            <person name="Copeland A."/>
            <person name="Barry K.W."/>
            <person name="Cichocki N."/>
            <person name="Veneault-Fourrey C."/>
            <person name="LaButti K."/>
            <person name="Lindquist E.A."/>
            <person name="Lipzen A."/>
            <person name="Lundell T."/>
            <person name="Morin E."/>
            <person name="Murat C."/>
            <person name="Riley R."/>
            <person name="Ohm R."/>
            <person name="Sun H."/>
            <person name="Tunlid A."/>
            <person name="Henrissat B."/>
            <person name="Grigoriev I.V."/>
            <person name="Hibbett D.S."/>
            <person name="Martin F."/>
        </authorList>
    </citation>
    <scope>NUCLEOTIDE SEQUENCE [LARGE SCALE GENOMIC DNA]</scope>
    <source>
        <strain evidence="1 2">MD-312</strain>
    </source>
</reference>
<evidence type="ECO:0000313" key="2">
    <source>
        <dbReference type="Proteomes" id="UP000053820"/>
    </source>
</evidence>
<dbReference type="HOGENOM" id="CLU_2654806_0_0_1"/>
<dbReference type="AlphaFoldDB" id="A0A0C9W7D4"/>
<sequence>MNDSDSECSRVVIDGAEHTIIKMPDDCSAHLHLRVTRLVVRPDQSLTSRAVYSTKPSSGSVYYLEAPTSGYCRAAE</sequence>